<feature type="transmembrane region" description="Helical" evidence="7">
    <location>
        <begin position="85"/>
        <end position="104"/>
    </location>
</feature>
<evidence type="ECO:0000256" key="5">
    <source>
        <dbReference type="ARBA" id="ARBA00022989"/>
    </source>
</evidence>
<dbReference type="InterPro" id="IPR005744">
    <property type="entry name" value="Hy-lIII"/>
</dbReference>
<dbReference type="InterPro" id="IPR004254">
    <property type="entry name" value="AdipoR/HlyIII-related"/>
</dbReference>
<name>A0ABX7YNZ2_9GAMM</name>
<feature type="transmembrane region" description="Helical" evidence="7">
    <location>
        <begin position="53"/>
        <end position="73"/>
    </location>
</feature>
<evidence type="ECO:0000256" key="6">
    <source>
        <dbReference type="ARBA" id="ARBA00023136"/>
    </source>
</evidence>
<keyword evidence="5 7" id="KW-1133">Transmembrane helix</keyword>
<dbReference type="RefSeq" id="WP_212593527.1">
    <property type="nucleotide sequence ID" value="NZ_CP073587.1"/>
</dbReference>
<sequence length="221" mass="24367">MTVKTAEESITSSYSVNEELANSISHGLGIILGIVALTLMLSKGWYSLNSIQLTGVSIYGASFILLFLCSTLYHSIPQLHWKRRLKVLDHCAIYLLIAGTYTPMMLISMNGTGTEWVLIAIWSLAAGGVLFKSFFVHRFKALSLTLYLVMGWLCMAILPQLITHLSSTGFWLLLSGGLSYSLGVPFYAIKAIPFNHAIWHLFVLGGAVCHFLCIYLSVIPS</sequence>
<protein>
    <submittedName>
        <fullName evidence="8">Hemolysin III family protein</fullName>
    </submittedName>
</protein>
<evidence type="ECO:0000256" key="7">
    <source>
        <dbReference type="SAM" id="Phobius"/>
    </source>
</evidence>
<feature type="transmembrane region" description="Helical" evidence="7">
    <location>
        <begin position="142"/>
        <end position="162"/>
    </location>
</feature>
<dbReference type="Proteomes" id="UP000679575">
    <property type="component" value="Chromosome"/>
</dbReference>
<feature type="transmembrane region" description="Helical" evidence="7">
    <location>
        <begin position="201"/>
        <end position="219"/>
    </location>
</feature>
<comment type="subcellular location">
    <subcellularLocation>
        <location evidence="1">Cell membrane</location>
        <topology evidence="1">Multi-pass membrane protein</topology>
    </subcellularLocation>
</comment>
<evidence type="ECO:0000256" key="4">
    <source>
        <dbReference type="ARBA" id="ARBA00022692"/>
    </source>
</evidence>
<feature type="transmembrane region" description="Helical" evidence="7">
    <location>
        <begin position="168"/>
        <end position="189"/>
    </location>
</feature>
<feature type="transmembrane region" description="Helical" evidence="7">
    <location>
        <begin position="20"/>
        <end position="41"/>
    </location>
</feature>
<dbReference type="NCBIfam" id="TIGR01065">
    <property type="entry name" value="hlyIII"/>
    <property type="match status" value="1"/>
</dbReference>
<accession>A0ABX7YNZ2</accession>
<evidence type="ECO:0000256" key="1">
    <source>
        <dbReference type="ARBA" id="ARBA00004651"/>
    </source>
</evidence>
<gene>
    <name evidence="8" type="ORF">KDN34_09235</name>
</gene>
<dbReference type="EMBL" id="CP073587">
    <property type="protein sequence ID" value="QUN04470.1"/>
    <property type="molecule type" value="Genomic_DNA"/>
</dbReference>
<dbReference type="PANTHER" id="PTHR20855">
    <property type="entry name" value="ADIPOR/PROGESTIN RECEPTOR-RELATED"/>
    <property type="match status" value="1"/>
</dbReference>
<keyword evidence="3" id="KW-1003">Cell membrane</keyword>
<evidence type="ECO:0000313" key="8">
    <source>
        <dbReference type="EMBL" id="QUN04470.1"/>
    </source>
</evidence>
<reference evidence="8 9" key="1">
    <citation type="submission" date="2021-04" db="EMBL/GenBank/DDBJ databases">
        <title>Novel species identification of genus Shewanella.</title>
        <authorList>
            <person name="Liu G."/>
        </authorList>
    </citation>
    <scope>NUCLEOTIDE SEQUENCE [LARGE SCALE GENOMIC DNA]</scope>
    <source>
        <strain evidence="8 9">FJAT-54481</strain>
    </source>
</reference>
<keyword evidence="9" id="KW-1185">Reference proteome</keyword>
<organism evidence="8 9">
    <name type="scientific">Shewanella yunxiaonensis</name>
    <dbReference type="NCBI Taxonomy" id="2829809"/>
    <lineage>
        <taxon>Bacteria</taxon>
        <taxon>Pseudomonadati</taxon>
        <taxon>Pseudomonadota</taxon>
        <taxon>Gammaproteobacteria</taxon>
        <taxon>Alteromonadales</taxon>
        <taxon>Shewanellaceae</taxon>
        <taxon>Shewanella</taxon>
    </lineage>
</organism>
<comment type="similarity">
    <text evidence="2">Belongs to the UPF0073 (Hly-III) family.</text>
</comment>
<dbReference type="Pfam" id="PF03006">
    <property type="entry name" value="HlyIII"/>
    <property type="match status" value="1"/>
</dbReference>
<dbReference type="PANTHER" id="PTHR20855:SF3">
    <property type="entry name" value="LD03007P"/>
    <property type="match status" value="1"/>
</dbReference>
<feature type="transmembrane region" description="Helical" evidence="7">
    <location>
        <begin position="116"/>
        <end position="135"/>
    </location>
</feature>
<evidence type="ECO:0000256" key="3">
    <source>
        <dbReference type="ARBA" id="ARBA00022475"/>
    </source>
</evidence>
<keyword evidence="4 7" id="KW-0812">Transmembrane</keyword>
<proteinExistence type="inferred from homology"/>
<evidence type="ECO:0000313" key="9">
    <source>
        <dbReference type="Proteomes" id="UP000679575"/>
    </source>
</evidence>
<keyword evidence="6 7" id="KW-0472">Membrane</keyword>
<evidence type="ECO:0000256" key="2">
    <source>
        <dbReference type="ARBA" id="ARBA00008488"/>
    </source>
</evidence>